<dbReference type="OrthoDB" id="5835829at2759"/>
<dbReference type="GO" id="GO:0047213">
    <property type="term" value="F:anthocyanidin 3-O-glucosyltransferase activity"/>
    <property type="evidence" value="ECO:0007669"/>
    <property type="project" value="UniProtKB-EC"/>
</dbReference>
<dbReference type="Gramene" id="Manes.08G163200.4.v8.1">
    <property type="protein sequence ID" value="Manes.08G163200.4.v8.1.CDS"/>
    <property type="gene ID" value="Manes.08G163200.v8.1"/>
</dbReference>
<evidence type="ECO:0000256" key="3">
    <source>
        <dbReference type="ARBA" id="ARBA00022676"/>
    </source>
</evidence>
<dbReference type="InterPro" id="IPR002213">
    <property type="entry name" value="UDP_glucos_trans"/>
</dbReference>
<dbReference type="CDD" id="cd03784">
    <property type="entry name" value="GT1_Gtf-like"/>
    <property type="match status" value="1"/>
</dbReference>
<keyword evidence="9" id="KW-1185">Reference proteome</keyword>
<evidence type="ECO:0000256" key="2">
    <source>
        <dbReference type="ARBA" id="ARBA00009995"/>
    </source>
</evidence>
<evidence type="ECO:0000256" key="1">
    <source>
        <dbReference type="ARBA" id="ARBA00004935"/>
    </source>
</evidence>
<dbReference type="GO" id="GO:0051555">
    <property type="term" value="P:flavonol biosynthetic process"/>
    <property type="evidence" value="ECO:0000318"/>
    <property type="project" value="GO_Central"/>
</dbReference>
<dbReference type="InterPro" id="IPR035595">
    <property type="entry name" value="UDP_glycos_trans_CS"/>
</dbReference>
<dbReference type="PANTHER" id="PTHR11926">
    <property type="entry name" value="GLUCOSYL/GLUCURONOSYL TRANSFERASES"/>
    <property type="match status" value="1"/>
</dbReference>
<dbReference type="Gramene" id="Manes.08G163200.3.v8.1">
    <property type="protein sequence ID" value="Manes.08G163200.3.v8.1.CDS"/>
    <property type="gene ID" value="Manes.08G163200.v8.1"/>
</dbReference>
<name>A0A251KEE4_MANES</name>
<dbReference type="STRING" id="3983.A0A251KEE4"/>
<comment type="pathway">
    <text evidence="1">Pigment biosynthesis; anthocyanin biosynthesis.</text>
</comment>
<dbReference type="AlphaFoldDB" id="A0A251KEE4"/>
<accession>A0A251KEE4</accession>
<evidence type="ECO:0000313" key="8">
    <source>
        <dbReference type="EMBL" id="OAY44585.1"/>
    </source>
</evidence>
<proteinExistence type="inferred from homology"/>
<dbReference type="GO" id="GO:0080043">
    <property type="term" value="F:quercetin 3-O-glucosyltransferase activity"/>
    <property type="evidence" value="ECO:0000318"/>
    <property type="project" value="GO_Central"/>
</dbReference>
<dbReference type="EMBL" id="CM004394">
    <property type="protein sequence ID" value="OAY44584.1"/>
    <property type="molecule type" value="Genomic_DNA"/>
</dbReference>
<dbReference type="Pfam" id="PF00201">
    <property type="entry name" value="UDPGT"/>
    <property type="match status" value="1"/>
</dbReference>
<keyword evidence="3 6" id="KW-0328">Glycosyltransferase</keyword>
<evidence type="ECO:0000256" key="7">
    <source>
        <dbReference type="RuleBase" id="RU362057"/>
    </source>
</evidence>
<dbReference type="PROSITE" id="PS00375">
    <property type="entry name" value="UDPGT"/>
    <property type="match status" value="1"/>
</dbReference>
<dbReference type="EC" id="2.4.1.-" evidence="7"/>
<dbReference type="PANTHER" id="PTHR11926:SF1494">
    <property type="entry name" value="FLAVONOL 3-O-GLUCOSYLTRANSFERASE UGT76E12-RELATED"/>
    <property type="match status" value="1"/>
</dbReference>
<dbReference type="GO" id="GO:0009718">
    <property type="term" value="P:anthocyanin-containing compound biosynthetic process"/>
    <property type="evidence" value="ECO:0007669"/>
    <property type="project" value="UniProtKB-UniPathway"/>
</dbReference>
<comment type="similarity">
    <text evidence="2 6">Belongs to the UDP-glycosyltransferase family.</text>
</comment>
<evidence type="ECO:0000313" key="9">
    <source>
        <dbReference type="Proteomes" id="UP000091857"/>
    </source>
</evidence>
<dbReference type="OMA" id="FFWFAKE"/>
<dbReference type="SUPFAM" id="SSF53756">
    <property type="entry name" value="UDP-Glycosyltransferase/glycogen phosphorylase"/>
    <property type="match status" value="1"/>
</dbReference>
<comment type="catalytic activity">
    <reaction evidence="5">
        <text>an anthocyanidin + UDP-alpha-D-glucose + H(+) = an anthocyanidin 3-O-beta-D-glucoside + UDP</text>
        <dbReference type="Rhea" id="RHEA:20093"/>
        <dbReference type="ChEBI" id="CHEBI:15378"/>
        <dbReference type="ChEBI" id="CHEBI:16307"/>
        <dbReference type="ChEBI" id="CHEBI:58223"/>
        <dbReference type="ChEBI" id="CHEBI:58885"/>
        <dbReference type="ChEBI" id="CHEBI:143576"/>
        <dbReference type="EC" id="2.4.1.115"/>
    </reaction>
</comment>
<dbReference type="FunFam" id="3.40.50.2000:FF:000129">
    <property type="entry name" value="Glycosyltransferase"/>
    <property type="match status" value="1"/>
</dbReference>
<dbReference type="FunFam" id="3.40.50.2000:FF:000091">
    <property type="entry name" value="Glycosyltransferase"/>
    <property type="match status" value="1"/>
</dbReference>
<dbReference type="EMBL" id="CM004394">
    <property type="protein sequence ID" value="OAY44585.1"/>
    <property type="molecule type" value="Genomic_DNA"/>
</dbReference>
<protein>
    <recommendedName>
        <fullName evidence="7">Glycosyltransferase</fullName>
        <ecNumber evidence="7">2.4.1.-</ecNumber>
    </recommendedName>
</protein>
<dbReference type="UniPathway" id="UPA00009"/>
<reference evidence="8 9" key="1">
    <citation type="submission" date="2016-02" db="EMBL/GenBank/DDBJ databases">
        <title>WGS assembly of Manihot esculenta.</title>
        <authorList>
            <person name="Bredeson J.V."/>
            <person name="Prochnik S.E."/>
            <person name="Lyons J.B."/>
            <person name="Schmutz J."/>
            <person name="Grimwood J."/>
            <person name="Vrebalov J."/>
            <person name="Bart R.S."/>
            <person name="Amuge T."/>
            <person name="Ferguson M.E."/>
            <person name="Green R."/>
            <person name="Putnam N."/>
            <person name="Stites J."/>
            <person name="Rounsley S."/>
            <person name="Rokhsar D.S."/>
        </authorList>
    </citation>
    <scope>NUCLEOTIDE SEQUENCE [LARGE SCALE GENOMIC DNA]</scope>
    <source>
        <strain evidence="9">cv. AM560-2</strain>
        <tissue evidence="8">Leaf</tissue>
    </source>
</reference>
<sequence>MPPTTTSATAEPHVAVCAFPFGTHAAPLFSIIHRLAASSPDTHFSFFNTAKSNASILSASKHNTLPNLKVNEVWDGVPEDYTFLGKPQEEIELFLKAAPECFRKSIKAAVAETEKEVTCLVTDAFFWFAAEIAEAIRVDWMAFWAGSPASISSHFYTDLIRENFGAGGKLEEDQTLNLIPGMSKIQIRDLPEGVLFGNLESLFSQMLHNMGRMLPRAAAVLMNSFEELDPTIVSDLNSKFNNILCIGPFNLVSPPPPVPDTYGCMAWLDKQKPASVAYISFGSVATPPPHELVALAEALEASKVPFLWSLKDHSKVHLPNGFLDRTKSHGIVLSWAPQVEILEHAALGVFVTHCGWNSILESIVGGVPMICRPFFGDQRLNGRMVEDVWEIGLLMDGGVLTKNGAIDGLNQILLQGKGKKMRENIKRLKELAKGATEPKGSSSKSFTELANLVRSRGSYEN</sequence>
<gene>
    <name evidence="8" type="ORF">MANES_08G163200</name>
</gene>
<evidence type="ECO:0000256" key="4">
    <source>
        <dbReference type="ARBA" id="ARBA00022679"/>
    </source>
</evidence>
<dbReference type="Gene3D" id="3.40.50.2000">
    <property type="entry name" value="Glycogen Phosphorylase B"/>
    <property type="match status" value="2"/>
</dbReference>
<evidence type="ECO:0000256" key="6">
    <source>
        <dbReference type="RuleBase" id="RU003718"/>
    </source>
</evidence>
<organism evidence="8 9">
    <name type="scientific">Manihot esculenta</name>
    <name type="common">Cassava</name>
    <name type="synonym">Jatropha manihot</name>
    <dbReference type="NCBI Taxonomy" id="3983"/>
    <lineage>
        <taxon>Eukaryota</taxon>
        <taxon>Viridiplantae</taxon>
        <taxon>Streptophyta</taxon>
        <taxon>Embryophyta</taxon>
        <taxon>Tracheophyta</taxon>
        <taxon>Spermatophyta</taxon>
        <taxon>Magnoliopsida</taxon>
        <taxon>eudicotyledons</taxon>
        <taxon>Gunneridae</taxon>
        <taxon>Pentapetalae</taxon>
        <taxon>rosids</taxon>
        <taxon>fabids</taxon>
        <taxon>Malpighiales</taxon>
        <taxon>Euphorbiaceae</taxon>
        <taxon>Crotonoideae</taxon>
        <taxon>Manihoteae</taxon>
        <taxon>Manihot</taxon>
    </lineage>
</organism>
<evidence type="ECO:0000256" key="5">
    <source>
        <dbReference type="ARBA" id="ARBA00047606"/>
    </source>
</evidence>
<dbReference type="Proteomes" id="UP000091857">
    <property type="component" value="Chromosome 8"/>
</dbReference>
<keyword evidence="4 6" id="KW-0808">Transferase</keyword>